<evidence type="ECO:0000256" key="1">
    <source>
        <dbReference type="ARBA" id="ARBA00008601"/>
    </source>
</evidence>
<evidence type="ECO:0000313" key="8">
    <source>
        <dbReference type="EMBL" id="KIM48028.1"/>
    </source>
</evidence>
<feature type="compositionally biased region" description="Basic and acidic residues" evidence="5">
    <location>
        <begin position="418"/>
        <end position="427"/>
    </location>
</feature>
<dbReference type="GO" id="GO:0033550">
    <property type="term" value="F:MAP kinase tyrosine phosphatase activity"/>
    <property type="evidence" value="ECO:0007669"/>
    <property type="project" value="TreeGrafter"/>
</dbReference>
<dbReference type="PROSITE" id="PS50054">
    <property type="entry name" value="TYR_PHOSPHATASE_DUAL"/>
    <property type="match status" value="1"/>
</dbReference>
<dbReference type="Gene3D" id="3.90.190.10">
    <property type="entry name" value="Protein tyrosine phosphatase superfamily"/>
    <property type="match status" value="1"/>
</dbReference>
<evidence type="ECO:0000313" key="9">
    <source>
        <dbReference type="Proteomes" id="UP000053424"/>
    </source>
</evidence>
<dbReference type="Proteomes" id="UP000053424">
    <property type="component" value="Unassembled WGS sequence"/>
</dbReference>
<dbReference type="SMART" id="SM00195">
    <property type="entry name" value="DSPc"/>
    <property type="match status" value="1"/>
</dbReference>
<protein>
    <recommendedName>
        <fullName evidence="2">protein-tyrosine-phosphatase</fullName>
        <ecNumber evidence="2">3.1.3.48</ecNumber>
    </recommendedName>
</protein>
<feature type="domain" description="Tyrosine-protein phosphatase" evidence="6">
    <location>
        <begin position="101"/>
        <end position="291"/>
    </location>
</feature>
<dbReference type="PANTHER" id="PTHR10159:SF519">
    <property type="entry name" value="DUAL SPECIFICITY PROTEIN PHOSPHATASE MPK3"/>
    <property type="match status" value="1"/>
</dbReference>
<accession>A0A0C2YE25</accession>
<feature type="compositionally biased region" description="Pro residues" evidence="5">
    <location>
        <begin position="449"/>
        <end position="461"/>
    </location>
</feature>
<dbReference type="GO" id="GO:0043409">
    <property type="term" value="P:negative regulation of MAPK cascade"/>
    <property type="evidence" value="ECO:0007669"/>
    <property type="project" value="TreeGrafter"/>
</dbReference>
<dbReference type="STRING" id="686832.A0A0C2YE25"/>
<keyword evidence="3" id="KW-0378">Hydrolase</keyword>
<name>A0A0C2YE25_HEBCY</name>
<sequence>MVSSLRIQPPQQIALALGDSDSSPLSSTDSDYPPFKDRKNMKKLSLTLPSAQSSSASLPPESPRRARRPSVISLPAANPTISLLHRKDEDGGSESVPYQDGPIQVIPGIWIGSEDNARDWKGLVERGIRSILNVAKEVASPFDTLQSTHILRPAMSTPDFRHRSHPDPTYYPAHVPSGRPAMHYLKLQWSHGQQDLVDDGFKAGMAFADAALARGQGCLIHCQCGISRSATMVIALVMRAAAERHSTVPPEVWALPGMQGAYSFVKEKSPHVGPNMSLIYQLLEYEKKLKGEKGIPSDSDGSSGSTDDEEEWGRRRQMMEEASDNDAEERESSLVMQEAKALDKAMEDRIVARKSSASSISSTGSVLGMGPAWRNRYASRKRTGSLASNKTNGSFLSEDLVEEEEEQELLGVGGGFDTESRQSRAEDSVTSSPDDEHVGTPRTLISLVPPGPSTARPPPSAPVWQTSFSIPPLPATAIRSTFELPSRPKLKNKLRPMGLYLLPPVPSSPVTLVIETEESPQTKVQPRTVKKSLGLPPVRQRAESRKLVPPPLHLRNSALRKASNSASEMASVVSTPSQTLFVFPPSPTLTTRTPSTMTLMSNVVGPVPFPSLSTPRVSTFHSKGRTRSFIGLGGPPTPTVAFSKVDVRGHVGLT</sequence>
<gene>
    <name evidence="8" type="ORF">M413DRAFT_61487</name>
</gene>
<dbReference type="GO" id="GO:0017017">
    <property type="term" value="F:MAP kinase tyrosine/serine/threonine phosphatase activity"/>
    <property type="evidence" value="ECO:0007669"/>
    <property type="project" value="TreeGrafter"/>
</dbReference>
<evidence type="ECO:0000256" key="2">
    <source>
        <dbReference type="ARBA" id="ARBA00013064"/>
    </source>
</evidence>
<dbReference type="InterPro" id="IPR000340">
    <property type="entry name" value="Dual-sp_phosphatase_cat-dom"/>
</dbReference>
<dbReference type="InterPro" id="IPR016130">
    <property type="entry name" value="Tyr_Pase_AS"/>
</dbReference>
<dbReference type="GO" id="GO:0005737">
    <property type="term" value="C:cytoplasm"/>
    <property type="evidence" value="ECO:0007669"/>
    <property type="project" value="TreeGrafter"/>
</dbReference>
<dbReference type="InterPro" id="IPR000387">
    <property type="entry name" value="Tyr_Pase_dom"/>
</dbReference>
<dbReference type="HOGENOM" id="CLU_023363_1_0_1"/>
<dbReference type="EC" id="3.1.3.48" evidence="2"/>
<feature type="compositionally biased region" description="Polar residues" evidence="5">
    <location>
        <begin position="1"/>
        <end position="11"/>
    </location>
</feature>
<dbReference type="Pfam" id="PF00782">
    <property type="entry name" value="DSPc"/>
    <property type="match status" value="1"/>
</dbReference>
<feature type="domain" description="Tyrosine specific protein phosphatases" evidence="7">
    <location>
        <begin position="214"/>
        <end position="238"/>
    </location>
</feature>
<feature type="region of interest" description="Disordered" evidence="5">
    <location>
        <begin position="400"/>
        <end position="461"/>
    </location>
</feature>
<dbReference type="PROSITE" id="PS00383">
    <property type="entry name" value="TYR_PHOSPHATASE_1"/>
    <property type="match status" value="1"/>
</dbReference>
<dbReference type="InterPro" id="IPR029021">
    <property type="entry name" value="Prot-tyrosine_phosphatase-like"/>
</dbReference>
<dbReference type="AlphaFoldDB" id="A0A0C2YE25"/>
<feature type="compositionally biased region" description="Low complexity" evidence="5">
    <location>
        <begin position="44"/>
        <end position="59"/>
    </location>
</feature>
<evidence type="ECO:0000256" key="3">
    <source>
        <dbReference type="ARBA" id="ARBA00022801"/>
    </source>
</evidence>
<reference evidence="8 9" key="1">
    <citation type="submission" date="2014-04" db="EMBL/GenBank/DDBJ databases">
        <authorList>
            <consortium name="DOE Joint Genome Institute"/>
            <person name="Kuo A."/>
            <person name="Gay G."/>
            <person name="Dore J."/>
            <person name="Kohler A."/>
            <person name="Nagy L.G."/>
            <person name="Floudas D."/>
            <person name="Copeland A."/>
            <person name="Barry K.W."/>
            <person name="Cichocki N."/>
            <person name="Veneault-Fourrey C."/>
            <person name="LaButti K."/>
            <person name="Lindquist E.A."/>
            <person name="Lipzen A."/>
            <person name="Lundell T."/>
            <person name="Morin E."/>
            <person name="Murat C."/>
            <person name="Sun H."/>
            <person name="Tunlid A."/>
            <person name="Henrissat B."/>
            <person name="Grigoriev I.V."/>
            <person name="Hibbett D.S."/>
            <person name="Martin F."/>
            <person name="Nordberg H.P."/>
            <person name="Cantor M.N."/>
            <person name="Hua S.X."/>
        </authorList>
    </citation>
    <scope>NUCLEOTIDE SEQUENCE [LARGE SCALE GENOMIC DNA]</scope>
    <source>
        <strain evidence="9">h7</strain>
    </source>
</reference>
<keyword evidence="4" id="KW-0904">Protein phosphatase</keyword>
<feature type="region of interest" description="Disordered" evidence="5">
    <location>
        <begin position="1"/>
        <end position="99"/>
    </location>
</feature>
<dbReference type="GO" id="GO:0008330">
    <property type="term" value="F:protein tyrosine/threonine phosphatase activity"/>
    <property type="evidence" value="ECO:0007669"/>
    <property type="project" value="TreeGrafter"/>
</dbReference>
<feature type="compositionally biased region" description="Low complexity" evidence="5">
    <location>
        <begin position="19"/>
        <end position="31"/>
    </location>
</feature>
<dbReference type="EMBL" id="KN831769">
    <property type="protein sequence ID" value="KIM48028.1"/>
    <property type="molecule type" value="Genomic_DNA"/>
</dbReference>
<evidence type="ECO:0000256" key="4">
    <source>
        <dbReference type="ARBA" id="ARBA00022912"/>
    </source>
</evidence>
<dbReference type="OrthoDB" id="2017893at2759"/>
<proteinExistence type="inferred from homology"/>
<evidence type="ECO:0000259" key="7">
    <source>
        <dbReference type="PROSITE" id="PS50056"/>
    </source>
</evidence>
<feature type="region of interest" description="Disordered" evidence="5">
    <location>
        <begin position="292"/>
        <end position="336"/>
    </location>
</feature>
<dbReference type="PANTHER" id="PTHR10159">
    <property type="entry name" value="DUAL SPECIFICITY PROTEIN PHOSPHATASE"/>
    <property type="match status" value="1"/>
</dbReference>
<dbReference type="SUPFAM" id="SSF52799">
    <property type="entry name" value="(Phosphotyrosine protein) phosphatases II"/>
    <property type="match status" value="1"/>
</dbReference>
<dbReference type="PROSITE" id="PS50056">
    <property type="entry name" value="TYR_PHOSPHATASE_2"/>
    <property type="match status" value="1"/>
</dbReference>
<evidence type="ECO:0000256" key="5">
    <source>
        <dbReference type="SAM" id="MobiDB-lite"/>
    </source>
</evidence>
<keyword evidence="9" id="KW-1185">Reference proteome</keyword>
<evidence type="ECO:0000259" key="6">
    <source>
        <dbReference type="PROSITE" id="PS50054"/>
    </source>
</evidence>
<organism evidence="8 9">
    <name type="scientific">Hebeloma cylindrosporum</name>
    <dbReference type="NCBI Taxonomy" id="76867"/>
    <lineage>
        <taxon>Eukaryota</taxon>
        <taxon>Fungi</taxon>
        <taxon>Dikarya</taxon>
        <taxon>Basidiomycota</taxon>
        <taxon>Agaricomycotina</taxon>
        <taxon>Agaricomycetes</taxon>
        <taxon>Agaricomycetidae</taxon>
        <taxon>Agaricales</taxon>
        <taxon>Agaricineae</taxon>
        <taxon>Hymenogastraceae</taxon>
        <taxon>Hebeloma</taxon>
    </lineage>
</organism>
<dbReference type="InterPro" id="IPR020422">
    <property type="entry name" value="TYR_PHOSPHATASE_DUAL_dom"/>
</dbReference>
<reference evidence="9" key="2">
    <citation type="submission" date="2015-01" db="EMBL/GenBank/DDBJ databases">
        <title>Evolutionary Origins and Diversification of the Mycorrhizal Mutualists.</title>
        <authorList>
            <consortium name="DOE Joint Genome Institute"/>
            <consortium name="Mycorrhizal Genomics Consortium"/>
            <person name="Kohler A."/>
            <person name="Kuo A."/>
            <person name="Nagy L.G."/>
            <person name="Floudas D."/>
            <person name="Copeland A."/>
            <person name="Barry K.W."/>
            <person name="Cichocki N."/>
            <person name="Veneault-Fourrey C."/>
            <person name="LaButti K."/>
            <person name="Lindquist E.A."/>
            <person name="Lipzen A."/>
            <person name="Lundell T."/>
            <person name="Morin E."/>
            <person name="Murat C."/>
            <person name="Riley R."/>
            <person name="Ohm R."/>
            <person name="Sun H."/>
            <person name="Tunlid A."/>
            <person name="Henrissat B."/>
            <person name="Grigoriev I.V."/>
            <person name="Hibbett D.S."/>
            <person name="Martin F."/>
        </authorList>
    </citation>
    <scope>NUCLEOTIDE SEQUENCE [LARGE SCALE GENOMIC DNA]</scope>
    <source>
        <strain evidence="9">h7</strain>
    </source>
</reference>
<comment type="similarity">
    <text evidence="1">Belongs to the protein-tyrosine phosphatase family. Non-receptor class dual specificity subfamily.</text>
</comment>